<dbReference type="PROSITE" id="PS51420">
    <property type="entry name" value="RHO"/>
    <property type="match status" value="1"/>
</dbReference>
<dbReference type="PRINTS" id="PR00449">
    <property type="entry name" value="RASTRNSFRMNG"/>
</dbReference>
<keyword evidence="2" id="KW-0342">GTP-binding</keyword>
<protein>
    <submittedName>
        <fullName evidence="4">Ras-related C3 botulinum toxin substrate 3-like</fullName>
    </submittedName>
</protein>
<reference evidence="4" key="1">
    <citation type="submission" date="2025-08" db="UniProtKB">
        <authorList>
            <consortium name="RefSeq"/>
        </authorList>
    </citation>
    <scope>IDENTIFICATION</scope>
</reference>
<dbReference type="Gene3D" id="3.40.50.300">
    <property type="entry name" value="P-loop containing nucleotide triphosphate hydrolases"/>
    <property type="match status" value="1"/>
</dbReference>
<sequence>MPNKKEDGVQLKVLFEGDGGVGKTCLCISLYRGYFPRSYIPTNFDRWPFETVIAGKTFNPVLVDESAGGEDIDRLRPLSYPGTDLFLMCFSVECRSSFEHVESRWLPEIRHHMPTTPILLVATKIDLRGSPQYSCVTFDEGFKLAQKHNWPYIETSALLHSSERSWSSRPRSTPSFGPIL</sequence>
<dbReference type="InterPro" id="IPR027417">
    <property type="entry name" value="P-loop_NTPase"/>
</dbReference>
<dbReference type="PROSITE" id="PS51419">
    <property type="entry name" value="RAB"/>
    <property type="match status" value="1"/>
</dbReference>
<dbReference type="CDD" id="cd00157">
    <property type="entry name" value="Rho"/>
    <property type="match status" value="1"/>
</dbReference>
<evidence type="ECO:0000256" key="1">
    <source>
        <dbReference type="ARBA" id="ARBA00022741"/>
    </source>
</evidence>
<dbReference type="PANTHER" id="PTHR24072">
    <property type="entry name" value="RHO FAMILY GTPASE"/>
    <property type="match status" value="1"/>
</dbReference>
<dbReference type="GO" id="GO:0007264">
    <property type="term" value="P:small GTPase-mediated signal transduction"/>
    <property type="evidence" value="ECO:0007669"/>
    <property type="project" value="InterPro"/>
</dbReference>
<dbReference type="GO" id="GO:0003924">
    <property type="term" value="F:GTPase activity"/>
    <property type="evidence" value="ECO:0007669"/>
    <property type="project" value="InterPro"/>
</dbReference>
<proteinExistence type="predicted"/>
<dbReference type="RefSeq" id="XP_022081985.1">
    <property type="nucleotide sequence ID" value="XM_022226293.1"/>
</dbReference>
<dbReference type="SMART" id="SM00175">
    <property type="entry name" value="RAB"/>
    <property type="match status" value="1"/>
</dbReference>
<organism evidence="3 4">
    <name type="scientific">Acanthaster planci</name>
    <name type="common">Crown-of-thorns starfish</name>
    <dbReference type="NCBI Taxonomy" id="133434"/>
    <lineage>
        <taxon>Eukaryota</taxon>
        <taxon>Metazoa</taxon>
        <taxon>Echinodermata</taxon>
        <taxon>Eleutherozoa</taxon>
        <taxon>Asterozoa</taxon>
        <taxon>Asteroidea</taxon>
        <taxon>Valvatacea</taxon>
        <taxon>Valvatida</taxon>
        <taxon>Acanthasteridae</taxon>
        <taxon>Acanthaster</taxon>
    </lineage>
</organism>
<name>A0A8B7XPR7_ACAPL</name>
<keyword evidence="3" id="KW-1185">Reference proteome</keyword>
<dbReference type="SMART" id="SM00174">
    <property type="entry name" value="RHO"/>
    <property type="match status" value="1"/>
</dbReference>
<dbReference type="AlphaFoldDB" id="A0A8B7XPR7"/>
<dbReference type="NCBIfam" id="TIGR00231">
    <property type="entry name" value="small_GTP"/>
    <property type="match status" value="1"/>
</dbReference>
<dbReference type="OMA" id="HSSERSW"/>
<dbReference type="InterPro" id="IPR001806">
    <property type="entry name" value="Small_GTPase"/>
</dbReference>
<dbReference type="SMART" id="SM00173">
    <property type="entry name" value="RAS"/>
    <property type="match status" value="1"/>
</dbReference>
<dbReference type="Proteomes" id="UP000694845">
    <property type="component" value="Unplaced"/>
</dbReference>
<dbReference type="Pfam" id="PF00071">
    <property type="entry name" value="Ras"/>
    <property type="match status" value="1"/>
</dbReference>
<dbReference type="KEGG" id="aplc:110974555"/>
<accession>A0A8B7XPR7</accession>
<dbReference type="InterPro" id="IPR005225">
    <property type="entry name" value="Small_GTP-bd"/>
</dbReference>
<dbReference type="OrthoDB" id="8830751at2759"/>
<dbReference type="GeneID" id="110974555"/>
<gene>
    <name evidence="4" type="primary">LOC110974555</name>
</gene>
<evidence type="ECO:0000256" key="2">
    <source>
        <dbReference type="ARBA" id="ARBA00023134"/>
    </source>
</evidence>
<dbReference type="PROSITE" id="PS51421">
    <property type="entry name" value="RAS"/>
    <property type="match status" value="1"/>
</dbReference>
<dbReference type="GO" id="GO:0005525">
    <property type="term" value="F:GTP binding"/>
    <property type="evidence" value="ECO:0007669"/>
    <property type="project" value="UniProtKB-KW"/>
</dbReference>
<evidence type="ECO:0000313" key="4">
    <source>
        <dbReference type="RefSeq" id="XP_022081985.1"/>
    </source>
</evidence>
<evidence type="ECO:0000313" key="3">
    <source>
        <dbReference type="Proteomes" id="UP000694845"/>
    </source>
</evidence>
<dbReference type="InterPro" id="IPR003578">
    <property type="entry name" value="Small_GTPase_Rho"/>
</dbReference>
<dbReference type="SUPFAM" id="SSF52540">
    <property type="entry name" value="P-loop containing nucleoside triphosphate hydrolases"/>
    <property type="match status" value="1"/>
</dbReference>
<keyword evidence="1" id="KW-0547">Nucleotide-binding</keyword>